<dbReference type="AlphaFoldDB" id="A0A0J7MZI1"/>
<sequence length="178" mass="19452">SNYFLVVLEAAFYTASAEYSLGDLKQKEIKFSGEYLRIGETTLYLRRNSDCVIIDRVATSPSSGHLDEVVNKGLHHPSGGHLDDRYIGTKDCVILSGVADSLFVVGETNWRPYIIKPEAAPLSPVPGPSEEGRDDGSSTGEPVRYKSVTRLVECGPEGKRVAKRILVPLDCPVDLEEA</sequence>
<protein>
    <submittedName>
        <fullName evidence="2">Abc transporter substrate-binding protein</fullName>
    </submittedName>
</protein>
<reference evidence="2 3" key="1">
    <citation type="submission" date="2015-04" db="EMBL/GenBank/DDBJ databases">
        <title>Lasius niger genome sequencing.</title>
        <authorList>
            <person name="Konorov E.A."/>
            <person name="Nikitin M.A."/>
            <person name="Kirill M.V."/>
            <person name="Chang P."/>
        </authorList>
    </citation>
    <scope>NUCLEOTIDE SEQUENCE [LARGE SCALE GENOMIC DNA]</scope>
    <source>
        <tissue evidence="2">Whole</tissue>
    </source>
</reference>
<name>A0A0J7MZI1_LASNI</name>
<accession>A0A0J7MZI1</accession>
<dbReference type="PaxDb" id="67767-A0A0J7MZI1"/>
<feature type="non-terminal residue" evidence="2">
    <location>
        <position position="1"/>
    </location>
</feature>
<feature type="region of interest" description="Disordered" evidence="1">
    <location>
        <begin position="121"/>
        <end position="145"/>
    </location>
</feature>
<evidence type="ECO:0000313" key="2">
    <source>
        <dbReference type="EMBL" id="KMQ85860.1"/>
    </source>
</evidence>
<dbReference type="Proteomes" id="UP000036403">
    <property type="component" value="Unassembled WGS sequence"/>
</dbReference>
<comment type="caution">
    <text evidence="2">The sequence shown here is derived from an EMBL/GenBank/DDBJ whole genome shotgun (WGS) entry which is preliminary data.</text>
</comment>
<gene>
    <name evidence="2" type="ORF">RF55_15350</name>
</gene>
<dbReference type="EMBL" id="LBMM01013023">
    <property type="protein sequence ID" value="KMQ85860.1"/>
    <property type="molecule type" value="Genomic_DNA"/>
</dbReference>
<organism evidence="2 3">
    <name type="scientific">Lasius niger</name>
    <name type="common">Black garden ant</name>
    <dbReference type="NCBI Taxonomy" id="67767"/>
    <lineage>
        <taxon>Eukaryota</taxon>
        <taxon>Metazoa</taxon>
        <taxon>Ecdysozoa</taxon>
        <taxon>Arthropoda</taxon>
        <taxon>Hexapoda</taxon>
        <taxon>Insecta</taxon>
        <taxon>Pterygota</taxon>
        <taxon>Neoptera</taxon>
        <taxon>Endopterygota</taxon>
        <taxon>Hymenoptera</taxon>
        <taxon>Apocrita</taxon>
        <taxon>Aculeata</taxon>
        <taxon>Formicoidea</taxon>
        <taxon>Formicidae</taxon>
        <taxon>Formicinae</taxon>
        <taxon>Lasius</taxon>
        <taxon>Lasius</taxon>
    </lineage>
</organism>
<evidence type="ECO:0000256" key="1">
    <source>
        <dbReference type="SAM" id="MobiDB-lite"/>
    </source>
</evidence>
<keyword evidence="3" id="KW-1185">Reference proteome</keyword>
<proteinExistence type="predicted"/>
<evidence type="ECO:0000313" key="3">
    <source>
        <dbReference type="Proteomes" id="UP000036403"/>
    </source>
</evidence>